<dbReference type="RefSeq" id="WP_252552393.1">
    <property type="nucleotide sequence ID" value="NZ_CP099468.1"/>
</dbReference>
<dbReference type="EMBL" id="CP099468">
    <property type="protein sequence ID" value="USQ86667.1"/>
    <property type="molecule type" value="Genomic_DNA"/>
</dbReference>
<feature type="compositionally biased region" description="Low complexity" evidence="2">
    <location>
        <begin position="1"/>
        <end position="12"/>
    </location>
</feature>
<evidence type="ECO:0000259" key="3">
    <source>
        <dbReference type="Pfam" id="PF01494"/>
    </source>
</evidence>
<gene>
    <name evidence="4" type="ORF">NFX46_24965</name>
</gene>
<dbReference type="InterPro" id="IPR050631">
    <property type="entry name" value="PheA/TfdB_FAD_monoxygenase"/>
</dbReference>
<evidence type="ECO:0000313" key="5">
    <source>
        <dbReference type="Proteomes" id="UP001056374"/>
    </source>
</evidence>
<dbReference type="PRINTS" id="PR00420">
    <property type="entry name" value="RNGMNOXGNASE"/>
</dbReference>
<keyword evidence="1" id="KW-0560">Oxidoreductase</keyword>
<dbReference type="SUPFAM" id="SSF51905">
    <property type="entry name" value="FAD/NAD(P)-binding domain"/>
    <property type="match status" value="1"/>
</dbReference>
<protein>
    <submittedName>
        <fullName evidence="4">FAD-dependent monooxygenase</fullName>
    </submittedName>
</protein>
<evidence type="ECO:0000313" key="4">
    <source>
        <dbReference type="EMBL" id="USQ86667.1"/>
    </source>
</evidence>
<keyword evidence="4" id="KW-0503">Monooxygenase</keyword>
<feature type="region of interest" description="Disordered" evidence="2">
    <location>
        <begin position="1"/>
        <end position="22"/>
    </location>
</feature>
<dbReference type="Pfam" id="PF01494">
    <property type="entry name" value="FAD_binding_3"/>
    <property type="match status" value="1"/>
</dbReference>
<dbReference type="GO" id="GO:0004497">
    <property type="term" value="F:monooxygenase activity"/>
    <property type="evidence" value="ECO:0007669"/>
    <property type="project" value="UniProtKB-KW"/>
</dbReference>
<dbReference type="InterPro" id="IPR002938">
    <property type="entry name" value="FAD-bd"/>
</dbReference>
<sequence length="436" mass="46983">MDKTTGTTSSGTPASDEGPHTDVCVVGGGPAGLALALMLLRSGVRVTLLEKSARFDRAFRGEILQPGGQRILGDLGVLAAARAAGACELNGFQLVDRDRVLLDIDYRRLPAPYRHLLAMPQRHLLDALLERCRALPGFRFLDGHRIGALVEEDGRITGAVAHGPGGRRTVRARVVVGADGRFSKTRALAGIGAGRVEAFEHDVLWFTVRAPGRQTGYVRIHRTAGNPVLVHDSHPDRLQIGWTLPHRSWPELAARGIDEVRRELTTALPQFADLIEDSVSDLSDLSLLDVYAGKADAWTRDGLVLIGDSAHTHSPLGAQGINLALQDAAVLHPVLVAALRDGCVDQARFAPYLETRMPAVDVVMRMQQMQAKGMFGTGGPVADRLRSGVARLIRHSPLGRKITHRVAYGHPVVEVRTDLFTTGPTARAERTGGPKG</sequence>
<dbReference type="InterPro" id="IPR036188">
    <property type="entry name" value="FAD/NAD-bd_sf"/>
</dbReference>
<proteinExistence type="predicted"/>
<dbReference type="Gene3D" id="3.50.50.60">
    <property type="entry name" value="FAD/NAD(P)-binding domain"/>
    <property type="match status" value="2"/>
</dbReference>
<dbReference type="PANTHER" id="PTHR43476:SF5">
    <property type="entry name" value="FAD-DEPENDENT MONOOXYGENASE"/>
    <property type="match status" value="1"/>
</dbReference>
<feature type="domain" description="FAD-binding" evidence="3">
    <location>
        <begin position="21"/>
        <end position="364"/>
    </location>
</feature>
<evidence type="ECO:0000256" key="1">
    <source>
        <dbReference type="ARBA" id="ARBA00023002"/>
    </source>
</evidence>
<dbReference type="PANTHER" id="PTHR43476">
    <property type="entry name" value="3-(3-HYDROXY-PHENYL)PROPIONATE/3-HYDROXYCINNAMIC ACID HYDROXYLASE"/>
    <property type="match status" value="1"/>
</dbReference>
<organism evidence="4 5">
    <name type="scientific">Streptomyces phaeoluteigriseus</name>
    <dbReference type="NCBI Taxonomy" id="114686"/>
    <lineage>
        <taxon>Bacteria</taxon>
        <taxon>Bacillati</taxon>
        <taxon>Actinomycetota</taxon>
        <taxon>Actinomycetes</taxon>
        <taxon>Kitasatosporales</taxon>
        <taxon>Streptomycetaceae</taxon>
        <taxon>Streptomyces</taxon>
        <taxon>Streptomyces aurantiacus group</taxon>
    </lineage>
</organism>
<reference evidence="4" key="1">
    <citation type="submission" date="2022-06" db="EMBL/GenBank/DDBJ databases">
        <title>Complete genome sequence of soil microorganisms Streptomyces sp. Qhu-M197 isolated from Alpine meadows habitats on the Tibetan Plateau.</title>
        <authorList>
            <person name="Zhang B."/>
            <person name="Xiang X."/>
            <person name="Fan J."/>
        </authorList>
    </citation>
    <scope>NUCLEOTIDE SEQUENCE</scope>
    <source>
        <strain evidence="4">Qhu-M197</strain>
    </source>
</reference>
<name>A0ABY4ZEF0_9ACTN</name>
<accession>A0ABY4ZEF0</accession>
<keyword evidence="5" id="KW-1185">Reference proteome</keyword>
<dbReference type="Proteomes" id="UP001056374">
    <property type="component" value="Chromosome"/>
</dbReference>
<evidence type="ECO:0000256" key="2">
    <source>
        <dbReference type="SAM" id="MobiDB-lite"/>
    </source>
</evidence>